<evidence type="ECO:0000313" key="6">
    <source>
        <dbReference type="Proteomes" id="UP000838100"/>
    </source>
</evidence>
<sequence length="925" mass="101749">MVELRVRYAAAIIALLFTSLLAEEFFWNNSVEASRAYPPSSKESSPGLVANAGVVLPAQKEFSNTAPINTEFTASADTALSQPLTSTDSSLAPKPPQQQQPKRLLELTENGWVFNRSAKTKNKKAKSTVPAGFEHLTGEQLVLADVYYGGRYLTQTLVTHTPTHVRIEDPAAVVGLLPEVKNPGEIETALSALMSNNTDSRCFNQQQRDCGILEPAVADVIFNPDSFKLELFVNPNYLAVQPIDELKYLPPSSSDNATFVQQLALGYSGSDDGDDRYNLSGSSVLGYREQSIRSNWNITDTEDFTVDTLYWERDKNGKVGRAGFLRGANNGLTFSASPQLLGGHFGSSRQTRIDYETQGSNDIQIYMPIRGRVEVYRDAKLIATEILEIGNHMLDTRNYPSGGYNIDIVIKDGGNVINRERRYFVKDNRLPNKDAPEYYVEFGQVVDNREEGSTLPTSSGDTWQLRSGYNYRVADSLGMGMGVAADNNNALIEPNMIWIARGLRLTGSLLASTENDYGYAADAQWTYYGFNASGNMRRLYADEERVDEQINTNDPFSAQPLLGTSYNQYGLNLNYQIPFGSVSYNGSYSDRQGFTSKINSVALNATLFNYGRTSLSSTFSVTKENENYSALLSFTYQFNTDHWSNSARPSIEHREYDTSDGGRSTDYQERLALQANWYDRDLLPGDLNINNQLEVGTGSDSLLNSVQYQQRLIDIDAQLLNDKPSDGELRTSYSATLRSGFVIGGDYQPSLGGTDSREAAIVIDVEGDDSGDSYFDILINGQQRGYAKVGQRSVITVTPYDTYNVRLVARGANPLNYRDRVDTVTVYPGNVVKLEWQAESVNIVFGRVVDANGEAVANAVIKGAASMAVSDSFGLFQAELASGEQRLILKSATGVCMVTVPGDYETNNGVGFVGDLTCLQQGGAL</sequence>
<dbReference type="Proteomes" id="UP000838100">
    <property type="component" value="Unassembled WGS sequence"/>
</dbReference>
<gene>
    <name evidence="5" type="ORF">SIN8267_02055</name>
</gene>
<accession>A0ABM9AFG3</accession>
<evidence type="ECO:0000259" key="3">
    <source>
        <dbReference type="Pfam" id="PF15976"/>
    </source>
</evidence>
<reference evidence="5" key="1">
    <citation type="submission" date="2021-12" db="EMBL/GenBank/DDBJ databases">
        <authorList>
            <person name="Rodrigo-Torres L."/>
            <person name="Arahal R. D."/>
            <person name="Lucena T."/>
        </authorList>
    </citation>
    <scope>NUCLEOTIDE SEQUENCE</scope>
    <source>
        <strain evidence="5">CECT 8267</strain>
    </source>
</reference>
<dbReference type="Pfam" id="PF16967">
    <property type="entry name" value="TcfC"/>
    <property type="match status" value="1"/>
</dbReference>
<evidence type="ECO:0000256" key="2">
    <source>
        <dbReference type="SAM" id="MobiDB-lite"/>
    </source>
</evidence>
<keyword evidence="6" id="KW-1185">Reference proteome</keyword>
<keyword evidence="1" id="KW-0732">Signal</keyword>
<feature type="domain" description="Pilus assembly protein C-terminal" evidence="3">
    <location>
        <begin position="826"/>
        <end position="918"/>
    </location>
</feature>
<evidence type="ECO:0000256" key="1">
    <source>
        <dbReference type="ARBA" id="ARBA00022729"/>
    </source>
</evidence>
<protein>
    <submittedName>
        <fullName evidence="5">Uncharacterized protein</fullName>
    </submittedName>
</protein>
<comment type="caution">
    <text evidence="5">The sequence shown here is derived from an EMBL/GenBank/DDBJ whole genome shotgun (WGS) entry which is preliminary data.</text>
</comment>
<proteinExistence type="predicted"/>
<organism evidence="5 6">
    <name type="scientific">Sinobacterium norvegicum</name>
    <dbReference type="NCBI Taxonomy" id="1641715"/>
    <lineage>
        <taxon>Bacteria</taxon>
        <taxon>Pseudomonadati</taxon>
        <taxon>Pseudomonadota</taxon>
        <taxon>Gammaproteobacteria</taxon>
        <taxon>Cellvibrionales</taxon>
        <taxon>Spongiibacteraceae</taxon>
        <taxon>Sinobacterium</taxon>
    </lineage>
</organism>
<dbReference type="InterPro" id="IPR032636">
    <property type="entry name" value="Pilus_assem_E-set-like_dom"/>
</dbReference>
<dbReference type="InterPro" id="IPR031917">
    <property type="entry name" value="Pilus_assem_C"/>
</dbReference>
<evidence type="ECO:0000313" key="5">
    <source>
        <dbReference type="EMBL" id="CAH0991940.1"/>
    </source>
</evidence>
<feature type="domain" description="Pilus assembly protein E-set like" evidence="4">
    <location>
        <begin position="363"/>
        <end position="426"/>
    </location>
</feature>
<feature type="region of interest" description="Disordered" evidence="2">
    <location>
        <begin position="83"/>
        <end position="103"/>
    </location>
</feature>
<dbReference type="Pfam" id="PF15976">
    <property type="entry name" value="CooC_C"/>
    <property type="match status" value="1"/>
</dbReference>
<evidence type="ECO:0000259" key="4">
    <source>
        <dbReference type="Pfam" id="PF16967"/>
    </source>
</evidence>
<dbReference type="EMBL" id="CAKLPX010000002">
    <property type="protein sequence ID" value="CAH0991940.1"/>
    <property type="molecule type" value="Genomic_DNA"/>
</dbReference>
<name>A0ABM9AFG3_9GAMM</name>